<evidence type="ECO:0000256" key="3">
    <source>
        <dbReference type="ARBA" id="ARBA00022801"/>
    </source>
</evidence>
<dbReference type="InterPro" id="IPR055367">
    <property type="entry name" value="WH4_Lhr"/>
</dbReference>
<evidence type="ECO:0000256" key="2">
    <source>
        <dbReference type="ARBA" id="ARBA00022763"/>
    </source>
</evidence>
<sequence>MTTPCPAADSWEDFHPAVAAWFRCTFTSATEAQQRAWPLIRSGRPTLVAAPTGSGKTLAAFLAAIDALVRDGIAHGGALPDATTVVYVSPLKALSNDIRVNLQAPLEGITRELARMGLPDPAIRTAVRTGDTTAHERQAMRKRAPHILVTTPESLYVLLCSDSGRAMLASTRTVIVDEIHAVAGNKRGSHLALSLERLDALCARRPTRIGLSATQKPLDAVARFLVGRSKEGDCGDCAIVDVGHIRRRDLALELPPVPLEAVMANDVWERVYDRMAELVALHRTTLVFVNTRRMAERAARHLADRLGPVAVAAHHGSLAKEHRLDAEQRLKRGELRVLIATASLELGIDIGDVDLVCQVGSPRSIAALLQRVGRSGHQVGGIPKGRLFPTSRDDLVECAALLDCIRRDELDALRIPRAPLDVLAQQIVAEVACQEWHEDALFALVRCAEPYAELERARYDAILRMLAEGYTGRNGVRGSYLHRDTVAGTLRGRRGSKLTAVTSGGTIPDNADYTVWLEPQGHAIGTVNEDFAVESLAGDVFQLGNTSYRILRVEAGRVRVEDAHGAAPNIPFWLGEAPGRSDELSAGVARLRAKIDQLLSGTAGALAARDTGVTGDIPGAPALNTAIDWLVDSVGIDAGAARQIVDYLARARAALGALPTQDTLAMERFFDESGGMQLVLHVPFGSRINRAWGLALRKRFCRTFNFELQAAATEDAIVLSLSTSHSFALDEVWRYLRSGNAEHLLIQALLDAPLFNVRWRWNATTALALPRYSGGRKVAPQLQRMKSDDLLAAVFPDQAACLENVVGERELPSHPLVEQTIADCLHEAMDSDGWLALLRRIEHGQLKLIARDLPAPSPLAMEILNARPYAFLDDAPLEERRTQAVLSRRWTDPASADDLGALDADAIASVSEEAWPRVRDADEMHEALMSLACVTQAEARQQDGWPDWLDALARSGRATRMQVSTGDILWAPLERVACLRAAYPQADFAPALKAPESCGRAWDRDEAIVEIVRARLSGFGPQPLSRISQALGLQASTVASALARLETEGYVMRGRFTPGTASEEWCERHLLARIHRYTIKRLRREIEPVERQDFMRFLFDWQHLAPDARLQGPDALPQIIAQLEGFEAAAGAWESDMLPARLGDYSTSWLDDLCRAGKVVWTRIAAPLRAAGGPLRSTPIVVLPRRHLGIWNALPNLDGQPEISARAQRVHAALLRDGAMFFDELLTDARLLPAELENALGELVSTGLVNADSFAGLRALLLPAAKRTSHARQRRRGWSMPTMDEAGRWAPVRRSDASNTSNTSNTSVNAGLPAVPGRKPRTDPQALEHIALVLLRRYGVVFWRLLEREAGWLPAWLELLPVFHRLEARGDIRGGRFVGGLAGEQFALPEAIPLLREVRRRPADDSLICISGVDPLNLSGTLLPGEKIPALAGNRVLFRDGLPVATMIAGKTHYLVELEPPDREQVRAALVGRR</sequence>
<organism evidence="12 13">
    <name type="scientific">Undibacterium arcticum</name>
    <dbReference type="NCBI Taxonomy" id="1762892"/>
    <lineage>
        <taxon>Bacteria</taxon>
        <taxon>Pseudomonadati</taxon>
        <taxon>Pseudomonadota</taxon>
        <taxon>Betaproteobacteria</taxon>
        <taxon>Burkholderiales</taxon>
        <taxon>Oxalobacteraceae</taxon>
        <taxon>Undibacterium</taxon>
    </lineage>
</organism>
<dbReference type="SMART" id="SM00487">
    <property type="entry name" value="DEXDc"/>
    <property type="match status" value="1"/>
</dbReference>
<dbReference type="Pfam" id="PF08494">
    <property type="entry name" value="DEAD_assoc"/>
    <property type="match status" value="1"/>
</dbReference>
<name>A0ABV7F538_9BURK</name>
<dbReference type="Pfam" id="PF19306">
    <property type="entry name" value="WHD_Lhr"/>
    <property type="match status" value="1"/>
</dbReference>
<gene>
    <name evidence="12" type="ORF">ACFOFO_12785</name>
</gene>
<dbReference type="Gene3D" id="3.40.50.300">
    <property type="entry name" value="P-loop containing nucleotide triphosphate hydrolases"/>
    <property type="match status" value="2"/>
</dbReference>
<feature type="compositionally biased region" description="Low complexity" evidence="9">
    <location>
        <begin position="1298"/>
        <end position="1307"/>
    </location>
</feature>
<evidence type="ECO:0000259" key="11">
    <source>
        <dbReference type="PROSITE" id="PS51194"/>
    </source>
</evidence>
<dbReference type="InterPro" id="IPR013701">
    <property type="entry name" value="Lhr-like_DEAD/DEAH_assoc"/>
</dbReference>
<dbReference type="InterPro" id="IPR014001">
    <property type="entry name" value="Helicase_ATP-bd"/>
</dbReference>
<keyword evidence="4 12" id="KW-0347">Helicase</keyword>
<keyword evidence="6" id="KW-0238">DNA-binding</keyword>
<feature type="domain" description="Helicase C-terminal" evidence="11">
    <location>
        <begin position="270"/>
        <end position="426"/>
    </location>
</feature>
<evidence type="ECO:0000313" key="13">
    <source>
        <dbReference type="Proteomes" id="UP001595530"/>
    </source>
</evidence>
<evidence type="ECO:0000256" key="5">
    <source>
        <dbReference type="ARBA" id="ARBA00022840"/>
    </source>
</evidence>
<dbReference type="InterPro" id="IPR045628">
    <property type="entry name" value="Lhr_WH_dom"/>
</dbReference>
<evidence type="ECO:0000256" key="7">
    <source>
        <dbReference type="ARBA" id="ARBA00023204"/>
    </source>
</evidence>
<dbReference type="Pfam" id="PF00271">
    <property type="entry name" value="Helicase_C"/>
    <property type="match status" value="1"/>
</dbReference>
<feature type="domain" description="Helicase ATP-binding" evidence="10">
    <location>
        <begin position="37"/>
        <end position="233"/>
    </location>
</feature>
<comment type="caution">
    <text evidence="12">The sequence shown here is derived from an EMBL/GenBank/DDBJ whole genome shotgun (WGS) entry which is preliminary data.</text>
</comment>
<dbReference type="PANTHER" id="PTHR47962:SF5">
    <property type="entry name" value="ATP-DEPENDENT HELICASE LHR-RELATED"/>
    <property type="match status" value="1"/>
</dbReference>
<keyword evidence="13" id="KW-1185">Reference proteome</keyword>
<dbReference type="GO" id="GO:0004386">
    <property type="term" value="F:helicase activity"/>
    <property type="evidence" value="ECO:0007669"/>
    <property type="project" value="UniProtKB-KW"/>
</dbReference>
<keyword evidence="7" id="KW-0234">DNA repair</keyword>
<proteinExistence type="predicted"/>
<dbReference type="SUPFAM" id="SSF52540">
    <property type="entry name" value="P-loop containing nucleoside triphosphate hydrolases"/>
    <property type="match status" value="1"/>
</dbReference>
<evidence type="ECO:0000256" key="9">
    <source>
        <dbReference type="SAM" id="MobiDB-lite"/>
    </source>
</evidence>
<dbReference type="CDD" id="cd17922">
    <property type="entry name" value="DEXHc_LHR-like"/>
    <property type="match status" value="1"/>
</dbReference>
<keyword evidence="3" id="KW-0378">Hydrolase</keyword>
<feature type="region of interest" description="Disordered" evidence="9">
    <location>
        <begin position="1293"/>
        <end position="1320"/>
    </location>
</feature>
<dbReference type="Pfam" id="PF00270">
    <property type="entry name" value="DEAD"/>
    <property type="match status" value="1"/>
</dbReference>
<dbReference type="PROSITE" id="PS51192">
    <property type="entry name" value="HELICASE_ATP_BIND_1"/>
    <property type="match status" value="1"/>
</dbReference>
<evidence type="ECO:0000256" key="8">
    <source>
        <dbReference type="ARBA" id="ARBA00023235"/>
    </source>
</evidence>
<keyword evidence="5" id="KW-0067">ATP-binding</keyword>
<evidence type="ECO:0000256" key="6">
    <source>
        <dbReference type="ARBA" id="ARBA00023125"/>
    </source>
</evidence>
<evidence type="ECO:0000313" key="12">
    <source>
        <dbReference type="EMBL" id="MFC3108826.1"/>
    </source>
</evidence>
<accession>A0ABV7F538</accession>
<dbReference type="Proteomes" id="UP001595530">
    <property type="component" value="Unassembled WGS sequence"/>
</dbReference>
<dbReference type="InterPro" id="IPR001650">
    <property type="entry name" value="Helicase_C-like"/>
</dbReference>
<dbReference type="SMART" id="SM00490">
    <property type="entry name" value="HELICc"/>
    <property type="match status" value="1"/>
</dbReference>
<dbReference type="InterPro" id="IPR052511">
    <property type="entry name" value="ATP-dep_Helicase"/>
</dbReference>
<dbReference type="Pfam" id="PF23234">
    <property type="entry name" value="WHD_4th_Lhr"/>
    <property type="match status" value="1"/>
</dbReference>
<dbReference type="Pfam" id="PF23235">
    <property type="entry name" value="WHD_3rd_Lhr"/>
    <property type="match status" value="1"/>
</dbReference>
<dbReference type="PANTHER" id="PTHR47962">
    <property type="entry name" value="ATP-DEPENDENT HELICASE LHR-RELATED-RELATED"/>
    <property type="match status" value="1"/>
</dbReference>
<dbReference type="InterPro" id="IPR027417">
    <property type="entry name" value="P-loop_NTPase"/>
</dbReference>
<evidence type="ECO:0000256" key="1">
    <source>
        <dbReference type="ARBA" id="ARBA00022741"/>
    </source>
</evidence>
<keyword evidence="8" id="KW-0413">Isomerase</keyword>
<dbReference type="InterPro" id="IPR055368">
    <property type="entry name" value="WH3_Lhr"/>
</dbReference>
<evidence type="ECO:0000256" key="4">
    <source>
        <dbReference type="ARBA" id="ARBA00022806"/>
    </source>
</evidence>
<dbReference type="RefSeq" id="WP_390324725.1">
    <property type="nucleotide sequence ID" value="NZ_JBHRTP010000038.1"/>
</dbReference>
<dbReference type="EMBL" id="JBHRTP010000038">
    <property type="protein sequence ID" value="MFC3108826.1"/>
    <property type="molecule type" value="Genomic_DNA"/>
</dbReference>
<dbReference type="PROSITE" id="PS51194">
    <property type="entry name" value="HELICASE_CTER"/>
    <property type="match status" value="1"/>
</dbReference>
<protein>
    <submittedName>
        <fullName evidence="12">DEAD/DEAH box helicase</fullName>
    </submittedName>
</protein>
<keyword evidence="2" id="KW-0227">DNA damage</keyword>
<dbReference type="InterPro" id="IPR011545">
    <property type="entry name" value="DEAD/DEAH_box_helicase_dom"/>
</dbReference>
<keyword evidence="1" id="KW-0547">Nucleotide-binding</keyword>
<reference evidence="13" key="1">
    <citation type="journal article" date="2019" name="Int. J. Syst. Evol. Microbiol.">
        <title>The Global Catalogue of Microorganisms (GCM) 10K type strain sequencing project: providing services to taxonomists for standard genome sequencing and annotation.</title>
        <authorList>
            <consortium name="The Broad Institute Genomics Platform"/>
            <consortium name="The Broad Institute Genome Sequencing Center for Infectious Disease"/>
            <person name="Wu L."/>
            <person name="Ma J."/>
        </authorList>
    </citation>
    <scope>NUCLEOTIDE SEQUENCE [LARGE SCALE GENOMIC DNA]</scope>
    <source>
        <strain evidence="13">KCTC 42986</strain>
    </source>
</reference>
<evidence type="ECO:0000259" key="10">
    <source>
        <dbReference type="PROSITE" id="PS51192"/>
    </source>
</evidence>
<dbReference type="CDD" id="cd18796">
    <property type="entry name" value="SF2_C_LHR"/>
    <property type="match status" value="1"/>
</dbReference>